<dbReference type="EMBL" id="BAFO02000025">
    <property type="protein sequence ID" value="GAD84712.1"/>
    <property type="molecule type" value="Genomic_DNA"/>
</dbReference>
<dbReference type="AlphaFoldDB" id="U5E534"/>
<evidence type="ECO:0000259" key="1">
    <source>
        <dbReference type="Pfam" id="PF13400"/>
    </source>
</evidence>
<dbReference type="Pfam" id="PF13400">
    <property type="entry name" value="Tad"/>
    <property type="match status" value="1"/>
</dbReference>
<proteinExistence type="predicted"/>
<feature type="domain" description="Putative Flp pilus-assembly TadG-like N-terminal" evidence="1">
    <location>
        <begin position="10"/>
        <end position="55"/>
    </location>
</feature>
<keyword evidence="3" id="KW-1185">Reference proteome</keyword>
<dbReference type="Proteomes" id="UP000017048">
    <property type="component" value="Unassembled WGS sequence"/>
</dbReference>
<evidence type="ECO:0000313" key="3">
    <source>
        <dbReference type="Proteomes" id="UP000017048"/>
    </source>
</evidence>
<organism evidence="2 3">
    <name type="scientific">Nocardia asteroides NBRC 15531</name>
    <dbReference type="NCBI Taxonomy" id="1110697"/>
    <lineage>
        <taxon>Bacteria</taxon>
        <taxon>Bacillati</taxon>
        <taxon>Actinomycetota</taxon>
        <taxon>Actinomycetes</taxon>
        <taxon>Mycobacteriales</taxon>
        <taxon>Nocardiaceae</taxon>
        <taxon>Nocardia</taxon>
    </lineage>
</organism>
<dbReference type="NCBIfam" id="TIGR03816">
    <property type="entry name" value="tadE_like_DECH"/>
    <property type="match status" value="1"/>
</dbReference>
<sequence>MTRRLARDEGGATVFACVVLAGLLALTGVVAQVGAVVVARHRAQAAADLGALAAAGVLTEGAEAGCAEAGEVARRMAVRVERCDVEQWDAVVVVRARAAFGVFGVRIVTAAARAGPVDDTG</sequence>
<dbReference type="InterPro" id="IPR028087">
    <property type="entry name" value="Tad_N"/>
</dbReference>
<comment type="caution">
    <text evidence="2">The sequence shown here is derived from an EMBL/GenBank/DDBJ whole genome shotgun (WGS) entry which is preliminary data.</text>
</comment>
<evidence type="ECO:0000313" key="2">
    <source>
        <dbReference type="EMBL" id="GAD84712.1"/>
    </source>
</evidence>
<dbReference type="InterPro" id="IPR021202">
    <property type="entry name" value="Rv3654c-like"/>
</dbReference>
<dbReference type="GeneID" id="91514701"/>
<dbReference type="RefSeq" id="WP_019044595.1">
    <property type="nucleotide sequence ID" value="NZ_BAFO02000025.1"/>
</dbReference>
<dbReference type="STRING" id="1824.SAMN05444423_112126"/>
<accession>U5E534</accession>
<name>U5E534_NOCAS</name>
<dbReference type="eggNOG" id="ENOG5033B4F">
    <property type="taxonomic scope" value="Bacteria"/>
</dbReference>
<protein>
    <recommendedName>
        <fullName evidence="1">Putative Flp pilus-assembly TadG-like N-terminal domain-containing protein</fullName>
    </recommendedName>
</protein>
<reference evidence="2 3" key="1">
    <citation type="journal article" date="2014" name="BMC Genomics">
        <title>Genome based analysis of type-I polyketide synthase and nonribosomal peptide synthetase gene clusters in seven strains of five representative Nocardia species.</title>
        <authorList>
            <person name="Komaki H."/>
            <person name="Ichikawa N."/>
            <person name="Hosoyama A."/>
            <person name="Takahashi-Nakaguchi A."/>
            <person name="Matsuzawa T."/>
            <person name="Suzuki K."/>
            <person name="Fujita N."/>
            <person name="Gonoi T."/>
        </authorList>
    </citation>
    <scope>NUCLEOTIDE SEQUENCE [LARGE SCALE GENOMIC DNA]</scope>
    <source>
        <strain evidence="2 3">NBRC 15531</strain>
    </source>
</reference>
<gene>
    <name evidence="2" type="ORF">NCAST_25_01320</name>
</gene>